<feature type="binding site" evidence="13">
    <location>
        <position position="586"/>
    </location>
    <ligand>
        <name>Zn(2+)</name>
        <dbReference type="ChEBI" id="CHEBI:29105"/>
    </ligand>
</feature>
<keyword evidence="6 13" id="KW-0862">Zinc</keyword>
<comment type="subcellular location">
    <subcellularLocation>
        <location evidence="13">Cytoplasm</location>
    </subcellularLocation>
</comment>
<keyword evidence="7 13" id="KW-0067">ATP-binding</keyword>
<comment type="cofactor">
    <cofactor evidence="13">
        <name>Zn(2+)</name>
        <dbReference type="ChEBI" id="CHEBI:29105"/>
    </cofactor>
    <text evidence="13">Binds 1 zinc ion per subunit.</text>
</comment>
<dbReference type="SMART" id="SM00863">
    <property type="entry name" value="tRNA_SAD"/>
    <property type="match status" value="1"/>
</dbReference>
<keyword evidence="9 13" id="KW-0648">Protein biosynthesis</keyword>
<evidence type="ECO:0000256" key="10">
    <source>
        <dbReference type="ARBA" id="ARBA00023146"/>
    </source>
</evidence>
<dbReference type="EC" id="6.1.1.7" evidence="13"/>
<dbReference type="PANTHER" id="PTHR11777:SF9">
    <property type="entry name" value="ALANINE--TRNA LIGASE, CYTOPLASMIC"/>
    <property type="match status" value="1"/>
</dbReference>
<evidence type="ECO:0000313" key="15">
    <source>
        <dbReference type="EMBL" id="OFW55664.1"/>
    </source>
</evidence>
<dbReference type="Gene3D" id="3.30.980.10">
    <property type="entry name" value="Threonyl-trna Synthetase, Chain A, domain 2"/>
    <property type="match status" value="1"/>
</dbReference>
<dbReference type="GO" id="GO:0008270">
    <property type="term" value="F:zinc ion binding"/>
    <property type="evidence" value="ECO:0007669"/>
    <property type="project" value="UniProtKB-UniRule"/>
</dbReference>
<keyword evidence="4 13" id="KW-0479">Metal-binding</keyword>
<evidence type="ECO:0000256" key="4">
    <source>
        <dbReference type="ARBA" id="ARBA00022723"/>
    </source>
</evidence>
<feature type="binding site" evidence="13">
    <location>
        <position position="688"/>
    </location>
    <ligand>
        <name>Zn(2+)</name>
        <dbReference type="ChEBI" id="CHEBI:29105"/>
    </ligand>
</feature>
<dbReference type="Gene3D" id="3.10.310.40">
    <property type="match status" value="1"/>
</dbReference>
<dbReference type="SUPFAM" id="SSF50447">
    <property type="entry name" value="Translation proteins"/>
    <property type="match status" value="1"/>
</dbReference>
<keyword evidence="5 13" id="KW-0547">Nucleotide-binding</keyword>
<comment type="catalytic activity">
    <reaction evidence="12 13">
        <text>tRNA(Ala) + L-alanine + ATP = L-alanyl-tRNA(Ala) + AMP + diphosphate</text>
        <dbReference type="Rhea" id="RHEA:12540"/>
        <dbReference type="Rhea" id="RHEA-COMP:9657"/>
        <dbReference type="Rhea" id="RHEA-COMP:9923"/>
        <dbReference type="ChEBI" id="CHEBI:30616"/>
        <dbReference type="ChEBI" id="CHEBI:33019"/>
        <dbReference type="ChEBI" id="CHEBI:57972"/>
        <dbReference type="ChEBI" id="CHEBI:78442"/>
        <dbReference type="ChEBI" id="CHEBI:78497"/>
        <dbReference type="ChEBI" id="CHEBI:456215"/>
        <dbReference type="EC" id="6.1.1.7"/>
    </reaction>
</comment>
<keyword evidence="8 13" id="KW-0694">RNA-binding</keyword>
<evidence type="ECO:0000256" key="7">
    <source>
        <dbReference type="ARBA" id="ARBA00022840"/>
    </source>
</evidence>
<evidence type="ECO:0000256" key="13">
    <source>
        <dbReference type="HAMAP-Rule" id="MF_00036"/>
    </source>
</evidence>
<dbReference type="InterPro" id="IPR012947">
    <property type="entry name" value="tRNA_SAD"/>
</dbReference>
<dbReference type="NCBIfam" id="TIGR00344">
    <property type="entry name" value="alaS"/>
    <property type="match status" value="1"/>
</dbReference>
<evidence type="ECO:0000256" key="1">
    <source>
        <dbReference type="ARBA" id="ARBA00008226"/>
    </source>
</evidence>
<dbReference type="FunFam" id="3.30.980.10:FF:000004">
    <property type="entry name" value="Alanine--tRNA ligase, cytoplasmic"/>
    <property type="match status" value="1"/>
</dbReference>
<dbReference type="Gene3D" id="2.40.30.130">
    <property type="match status" value="1"/>
</dbReference>
<dbReference type="GO" id="GO:0004813">
    <property type="term" value="F:alanine-tRNA ligase activity"/>
    <property type="evidence" value="ECO:0007669"/>
    <property type="project" value="UniProtKB-UniRule"/>
</dbReference>
<dbReference type="InterPro" id="IPR018163">
    <property type="entry name" value="Thr/Ala-tRNA-synth_IIc_edit"/>
</dbReference>
<dbReference type="GO" id="GO:0005524">
    <property type="term" value="F:ATP binding"/>
    <property type="evidence" value="ECO:0007669"/>
    <property type="project" value="UniProtKB-UniRule"/>
</dbReference>
<accession>A0A1F2WFN4</accession>
<dbReference type="GO" id="GO:0002161">
    <property type="term" value="F:aminoacyl-tRNA deacylase activity"/>
    <property type="evidence" value="ECO:0007669"/>
    <property type="project" value="TreeGrafter"/>
</dbReference>
<dbReference type="PROSITE" id="PS50860">
    <property type="entry name" value="AA_TRNA_LIGASE_II_ALA"/>
    <property type="match status" value="1"/>
</dbReference>
<comment type="function">
    <text evidence="11 13">Catalyzes the attachment of alanine to tRNA(Ala) in a two-step reaction: alanine is first activated by ATP to form Ala-AMP and then transferred to the acceptor end of tRNA(Ala). Also edits incorrectly charged Ser-tRNA(Ala) and Gly-tRNA(Ala) via its editing domain.</text>
</comment>
<keyword evidence="2 13" id="KW-0820">tRNA-binding</keyword>
<feature type="domain" description="Alanyl-transfer RNA synthetases family profile" evidence="14">
    <location>
        <begin position="21"/>
        <end position="727"/>
    </location>
</feature>
<reference evidence="15 16" key="1">
    <citation type="journal article" date="2016" name="Nat. Commun.">
        <title>Thousands of microbial genomes shed light on interconnected biogeochemical processes in an aquifer system.</title>
        <authorList>
            <person name="Anantharaman K."/>
            <person name="Brown C.T."/>
            <person name="Hug L.A."/>
            <person name="Sharon I."/>
            <person name="Castelle C.J."/>
            <person name="Probst A.J."/>
            <person name="Thomas B.C."/>
            <person name="Singh A."/>
            <person name="Wilkins M.J."/>
            <person name="Karaoz U."/>
            <person name="Brodie E.L."/>
            <person name="Williams K.H."/>
            <person name="Hubbard S.S."/>
            <person name="Banfield J.F."/>
        </authorList>
    </citation>
    <scope>NUCLEOTIDE SEQUENCE [LARGE SCALE GENOMIC DNA]</scope>
</reference>
<protein>
    <recommendedName>
        <fullName evidence="13">Alanine--tRNA ligase</fullName>
        <ecNumber evidence="13">6.1.1.7</ecNumber>
    </recommendedName>
    <alternativeName>
        <fullName evidence="13">Alanyl-tRNA synthetase</fullName>
        <shortName evidence="13">AlaRS</shortName>
    </alternativeName>
</protein>
<evidence type="ECO:0000256" key="8">
    <source>
        <dbReference type="ARBA" id="ARBA00022884"/>
    </source>
</evidence>
<dbReference type="Proteomes" id="UP000177876">
    <property type="component" value="Unassembled WGS sequence"/>
</dbReference>
<comment type="similarity">
    <text evidence="1 13">Belongs to the class-II aminoacyl-tRNA synthetase family.</text>
</comment>
<dbReference type="Gene3D" id="6.10.250.550">
    <property type="match status" value="1"/>
</dbReference>
<dbReference type="AlphaFoldDB" id="A0A1F2WFN4"/>
<evidence type="ECO:0000256" key="11">
    <source>
        <dbReference type="ARBA" id="ARBA00024779"/>
    </source>
</evidence>
<dbReference type="FunFam" id="3.30.930.10:FF:000004">
    <property type="entry name" value="Alanine--tRNA ligase"/>
    <property type="match status" value="1"/>
</dbReference>
<dbReference type="GO" id="GO:0005829">
    <property type="term" value="C:cytosol"/>
    <property type="evidence" value="ECO:0007669"/>
    <property type="project" value="TreeGrafter"/>
</dbReference>
<dbReference type="InterPro" id="IPR050058">
    <property type="entry name" value="Ala-tRNA_ligase"/>
</dbReference>
<evidence type="ECO:0000256" key="2">
    <source>
        <dbReference type="ARBA" id="ARBA00022555"/>
    </source>
</evidence>
<dbReference type="CDD" id="cd00673">
    <property type="entry name" value="AlaRS_core"/>
    <property type="match status" value="1"/>
</dbReference>
<feature type="binding site" evidence="13">
    <location>
        <position position="582"/>
    </location>
    <ligand>
        <name>Zn(2+)</name>
        <dbReference type="ChEBI" id="CHEBI:29105"/>
    </ligand>
</feature>
<dbReference type="PRINTS" id="PR00980">
    <property type="entry name" value="TRNASYNTHALA"/>
</dbReference>
<dbReference type="InterPro" id="IPR023033">
    <property type="entry name" value="Ala_tRNA_ligase_euk/bac"/>
</dbReference>
<sequence>MTASGFRSCGNSFCYKEDSFLRSEEIRARFLEFFRSREHRIVKSSSLIPDDPTLLITNAGMVQFKPYFLGIAKPEYRRATSCQKCARTTDIEKVGHTARHLTFFEMLGNFSFGDYYKKEAISWAWEFLTGDMGLDTARMYCSVYEEDDEAYEIWRDVVGVPEERLVRLGEEDNFWDMGTTGPCGPCSEILYDQGRAFGCGEPDCRPGCDCDRYLELWNLVFMQYDRNEKGDLTTLPSKNIDTGLGLERLASVMQGVPNNFETDTLATILKAASDIAHTPYGGDADVSLKIIADHARAMTFMIADGILPSNEDRGYILRRLIRRAVRHGRLLGITKLFLPSMVDVVVENMGEAYPELKQNHGFVSSIARSEEERFSQTLRTGLLYFEDSVCELQAAGATIVPGSAIFHLHDTLGFPLELTRELAHERGLELDEDEFGRLMEEQKERARMARAQEGYSAQIQEIYSEVLDNYGQTLFTGYETMDEMANVTAIVIAGRAAPFAEEGREVEVFLDRTPFYGEMGGQVGDTGIITGPESRITVEETFHPAPSLVSHRGRIEKGRLQVGDCVKAEVDTQRRLSIRRNHTATHVLHWALGQVLGEHAKQAGSLVDARHLRFDFTHFAAVTAEELAEIEELANSRIIEDIPVRSYVTTFDYASSINAVALFGEKYEDYVRVVEVDEISRELCGGTHVGRTGEIGMLLITSESGIGANMRRIEAVSGMEAYHYYRRRQAIIVEAAAALKVEPERLPDRVDRTVGQIKELEAELRKRGHEEVAALIEHGIEWNEIEVAGRKIITARVEDFKPDDLRELAEKTLSKRGAGMVAIATAQEEKASMVVAVAKDLTATGLNAVELAKKAGKLLKGGGGGRPDMAVGGGPSIENIDEALTLVIDDAKSHLE</sequence>
<dbReference type="SUPFAM" id="SSF55681">
    <property type="entry name" value="Class II aaRS and biotin synthetases"/>
    <property type="match status" value="1"/>
</dbReference>
<dbReference type="InterPro" id="IPR002318">
    <property type="entry name" value="Ala-tRNA-lgiase_IIc"/>
</dbReference>
<dbReference type="InterPro" id="IPR003156">
    <property type="entry name" value="DHHA1_dom"/>
</dbReference>
<dbReference type="SUPFAM" id="SSF101353">
    <property type="entry name" value="Putative anticodon-binding domain of alanyl-tRNA synthetase (AlaRS)"/>
    <property type="match status" value="1"/>
</dbReference>
<feature type="binding site" evidence="13">
    <location>
        <position position="684"/>
    </location>
    <ligand>
        <name>Zn(2+)</name>
        <dbReference type="ChEBI" id="CHEBI:29105"/>
    </ligand>
</feature>
<dbReference type="FunFam" id="3.10.310.40:FF:000001">
    <property type="entry name" value="Alanine--tRNA ligase"/>
    <property type="match status" value="1"/>
</dbReference>
<evidence type="ECO:0000256" key="9">
    <source>
        <dbReference type="ARBA" id="ARBA00022917"/>
    </source>
</evidence>
<evidence type="ECO:0000256" key="6">
    <source>
        <dbReference type="ARBA" id="ARBA00022833"/>
    </source>
</evidence>
<dbReference type="Pfam" id="PF02272">
    <property type="entry name" value="DHHA1"/>
    <property type="match status" value="1"/>
</dbReference>
<evidence type="ECO:0000313" key="16">
    <source>
        <dbReference type="Proteomes" id="UP000177876"/>
    </source>
</evidence>
<evidence type="ECO:0000256" key="5">
    <source>
        <dbReference type="ARBA" id="ARBA00022741"/>
    </source>
</evidence>
<dbReference type="Pfam" id="PF07973">
    <property type="entry name" value="tRNA_SAD"/>
    <property type="match status" value="1"/>
</dbReference>
<comment type="caution">
    <text evidence="15">The sequence shown here is derived from an EMBL/GenBank/DDBJ whole genome shotgun (WGS) entry which is preliminary data.</text>
</comment>
<dbReference type="Gene3D" id="3.30.930.10">
    <property type="entry name" value="Bira Bifunctional Protein, Domain 2"/>
    <property type="match status" value="1"/>
</dbReference>
<evidence type="ECO:0000256" key="12">
    <source>
        <dbReference type="ARBA" id="ARBA00048300"/>
    </source>
</evidence>
<dbReference type="SUPFAM" id="SSF55186">
    <property type="entry name" value="ThrRS/AlaRS common domain"/>
    <property type="match status" value="1"/>
</dbReference>
<dbReference type="EMBL" id="MELK01000052">
    <property type="protein sequence ID" value="OFW55664.1"/>
    <property type="molecule type" value="Genomic_DNA"/>
</dbReference>
<dbReference type="Pfam" id="PF01411">
    <property type="entry name" value="tRNA-synt_2c"/>
    <property type="match status" value="1"/>
</dbReference>
<dbReference type="GO" id="GO:0006419">
    <property type="term" value="P:alanyl-tRNA aminoacylation"/>
    <property type="evidence" value="ECO:0007669"/>
    <property type="project" value="UniProtKB-UniRule"/>
</dbReference>
<proteinExistence type="inferred from homology"/>
<dbReference type="STRING" id="1797197.A2Y75_05630"/>
<name>A0A1F2WFN4_9ACTN</name>
<keyword evidence="13" id="KW-0963">Cytoplasm</keyword>
<dbReference type="InterPro" id="IPR018164">
    <property type="entry name" value="Ala-tRNA-synth_IIc_N"/>
</dbReference>
<comment type="domain">
    <text evidence="13">Consists of three domains; the N-terminal catalytic domain, the editing domain and the C-terminal C-Ala domain. The editing domain removes incorrectly charged amino acids, while the C-Ala domain, along with tRNA(Ala), serves as a bridge to cooperatively bring together the editing and aminoacylation centers thus stimulating deacylation of misacylated tRNAs.</text>
</comment>
<evidence type="ECO:0000259" key="14">
    <source>
        <dbReference type="PROSITE" id="PS50860"/>
    </source>
</evidence>
<dbReference type="InterPro" id="IPR045864">
    <property type="entry name" value="aa-tRNA-synth_II/BPL/LPL"/>
</dbReference>
<dbReference type="InterPro" id="IPR009000">
    <property type="entry name" value="Transl_B-barrel_sf"/>
</dbReference>
<evidence type="ECO:0000256" key="3">
    <source>
        <dbReference type="ARBA" id="ARBA00022598"/>
    </source>
</evidence>
<dbReference type="HAMAP" id="MF_00036_B">
    <property type="entry name" value="Ala_tRNA_synth_B"/>
    <property type="match status" value="1"/>
</dbReference>
<gene>
    <name evidence="13" type="primary">alaS</name>
    <name evidence="15" type="ORF">A2Y75_05630</name>
</gene>
<keyword evidence="10 13" id="KW-0030">Aminoacyl-tRNA synthetase</keyword>
<organism evidence="15 16">
    <name type="scientific">Candidatus Solincola sediminis</name>
    <dbReference type="NCBI Taxonomy" id="1797199"/>
    <lineage>
        <taxon>Bacteria</taxon>
        <taxon>Bacillati</taxon>
        <taxon>Actinomycetota</taxon>
        <taxon>Candidatus Geothermincolia</taxon>
        <taxon>Candidatus Geothermincolales</taxon>
        <taxon>Candidatus Geothermincolaceae</taxon>
        <taxon>Candidatus Solincola</taxon>
    </lineage>
</organism>
<dbReference type="Gene3D" id="3.30.54.20">
    <property type="match status" value="1"/>
</dbReference>
<dbReference type="GO" id="GO:0000049">
    <property type="term" value="F:tRNA binding"/>
    <property type="evidence" value="ECO:0007669"/>
    <property type="project" value="UniProtKB-KW"/>
</dbReference>
<dbReference type="PANTHER" id="PTHR11777">
    <property type="entry name" value="ALANYL-TRNA SYNTHETASE"/>
    <property type="match status" value="1"/>
</dbReference>
<keyword evidence="3 13" id="KW-0436">Ligase</keyword>
<dbReference type="InterPro" id="IPR018165">
    <property type="entry name" value="Ala-tRNA-synth_IIc_core"/>
</dbReference>
<dbReference type="InterPro" id="IPR018162">
    <property type="entry name" value="Ala-tRNA-ligase_IIc_anticod-bd"/>
</dbReference>